<name>A0A5E4Q1D0_9NEOP</name>
<dbReference type="PROSITE" id="PS50181">
    <property type="entry name" value="FBOX"/>
    <property type="match status" value="1"/>
</dbReference>
<evidence type="ECO:0000313" key="2">
    <source>
        <dbReference type="EMBL" id="VVC91302.1"/>
    </source>
</evidence>
<evidence type="ECO:0000259" key="1">
    <source>
        <dbReference type="PROSITE" id="PS50181"/>
    </source>
</evidence>
<dbReference type="Proteomes" id="UP000324832">
    <property type="component" value="Unassembled WGS sequence"/>
</dbReference>
<evidence type="ECO:0000313" key="3">
    <source>
        <dbReference type="Proteomes" id="UP000324832"/>
    </source>
</evidence>
<protein>
    <recommendedName>
        <fullName evidence="1">F-box domain-containing protein</fullName>
    </recommendedName>
</protein>
<sequence length="274" mass="31385">METTEADKDSKQDMEDSGCIEDAAARLTDMDDERFSILDLCDDVLLHILKFCTPRTLKALGYTCLRLGRLVQRRSLWRHVDCSMEPCSVKQLQWYLGHTIRDDVETLLINGHAKASADCSGIINAPRRSEDKGHDLNISGLTPPIMEDNISVMRELRVEDLARLPRLHANARVTYLPRYRGTLTWPDDKGRLGPHNCKGPQYSFNQKIMKYLRDEFTCLTTLGLDYCNINCSFINLASFPRFLRSLSLCGTKLFNLYVERSFLTKINEFLPALE</sequence>
<dbReference type="InterPro" id="IPR001810">
    <property type="entry name" value="F-box_dom"/>
</dbReference>
<dbReference type="SUPFAM" id="SSF81383">
    <property type="entry name" value="F-box domain"/>
    <property type="match status" value="1"/>
</dbReference>
<reference evidence="2 3" key="1">
    <citation type="submission" date="2017-07" db="EMBL/GenBank/DDBJ databases">
        <authorList>
            <person name="Talla V."/>
            <person name="Backstrom N."/>
        </authorList>
    </citation>
    <scope>NUCLEOTIDE SEQUENCE [LARGE SCALE GENOMIC DNA]</scope>
</reference>
<gene>
    <name evidence="2" type="ORF">LSINAPIS_LOCUS4005</name>
</gene>
<accession>A0A5E4Q1D0</accession>
<feature type="domain" description="F-box" evidence="1">
    <location>
        <begin position="34"/>
        <end position="80"/>
    </location>
</feature>
<dbReference type="EMBL" id="FZQP02001015">
    <property type="protein sequence ID" value="VVC91302.1"/>
    <property type="molecule type" value="Genomic_DNA"/>
</dbReference>
<keyword evidence="3" id="KW-1185">Reference proteome</keyword>
<dbReference type="Gene3D" id="1.20.1280.50">
    <property type="match status" value="1"/>
</dbReference>
<dbReference type="InterPro" id="IPR036047">
    <property type="entry name" value="F-box-like_dom_sf"/>
</dbReference>
<organism evidence="2 3">
    <name type="scientific">Leptidea sinapis</name>
    <dbReference type="NCBI Taxonomy" id="189913"/>
    <lineage>
        <taxon>Eukaryota</taxon>
        <taxon>Metazoa</taxon>
        <taxon>Ecdysozoa</taxon>
        <taxon>Arthropoda</taxon>
        <taxon>Hexapoda</taxon>
        <taxon>Insecta</taxon>
        <taxon>Pterygota</taxon>
        <taxon>Neoptera</taxon>
        <taxon>Endopterygota</taxon>
        <taxon>Lepidoptera</taxon>
        <taxon>Glossata</taxon>
        <taxon>Ditrysia</taxon>
        <taxon>Papilionoidea</taxon>
        <taxon>Pieridae</taxon>
        <taxon>Dismorphiinae</taxon>
        <taxon>Leptidea</taxon>
    </lineage>
</organism>
<dbReference type="AlphaFoldDB" id="A0A5E4Q1D0"/>
<dbReference type="Pfam" id="PF12937">
    <property type="entry name" value="F-box-like"/>
    <property type="match status" value="1"/>
</dbReference>
<feature type="non-terminal residue" evidence="2">
    <location>
        <position position="274"/>
    </location>
</feature>
<proteinExistence type="predicted"/>